<name>A0A839UU94_9GAMM</name>
<dbReference type="Proteomes" id="UP000559987">
    <property type="component" value="Unassembled WGS sequence"/>
</dbReference>
<dbReference type="InterPro" id="IPR011051">
    <property type="entry name" value="RmlC_Cupin_sf"/>
</dbReference>
<dbReference type="SUPFAM" id="SSF51182">
    <property type="entry name" value="RmlC-like cupins"/>
    <property type="match status" value="1"/>
</dbReference>
<comment type="caution">
    <text evidence="2">The sequence shown here is derived from an EMBL/GenBank/DDBJ whole genome shotgun (WGS) entry which is preliminary data.</text>
</comment>
<evidence type="ECO:0000313" key="2">
    <source>
        <dbReference type="EMBL" id="MBB3169536.1"/>
    </source>
</evidence>
<dbReference type="Gene3D" id="2.60.120.10">
    <property type="entry name" value="Jelly Rolls"/>
    <property type="match status" value="1"/>
</dbReference>
<dbReference type="EMBL" id="JACHXZ010000004">
    <property type="protein sequence ID" value="MBB3169536.1"/>
    <property type="molecule type" value="Genomic_DNA"/>
</dbReference>
<dbReference type="CDD" id="cd06981">
    <property type="entry name" value="cupin_reut_a1446"/>
    <property type="match status" value="1"/>
</dbReference>
<proteinExistence type="predicted"/>
<feature type="domain" description="Cupin type-2" evidence="1">
    <location>
        <begin position="46"/>
        <end position="103"/>
    </location>
</feature>
<dbReference type="InterPro" id="IPR013096">
    <property type="entry name" value="Cupin_2"/>
</dbReference>
<keyword evidence="3" id="KW-1185">Reference proteome</keyword>
<sequence length="110" mass="12743">MSDNYCKGNIFSQLPDASQREVFEPLSQSTFTHIERIVTQGQVTPEGEWYNQARAEWVLLLQGRARLRFASGDVVELNVGDHIEIPAHCKHRVDWTDENEVTLWLAMHYD</sequence>
<dbReference type="RefSeq" id="WP_183911041.1">
    <property type="nucleotide sequence ID" value="NZ_JACHXZ010000004.1"/>
</dbReference>
<reference evidence="2 3" key="1">
    <citation type="submission" date="2020-08" db="EMBL/GenBank/DDBJ databases">
        <title>Genomic Encyclopedia of Type Strains, Phase III (KMG-III): the genomes of soil and plant-associated and newly described type strains.</title>
        <authorList>
            <person name="Whitman W."/>
        </authorList>
    </citation>
    <scope>NUCLEOTIDE SEQUENCE [LARGE SCALE GENOMIC DNA]</scope>
    <source>
        <strain evidence="2 3">CECT 8571</strain>
    </source>
</reference>
<protein>
    <submittedName>
        <fullName evidence="2">Cupin 2 domain-containing protein</fullName>
    </submittedName>
</protein>
<evidence type="ECO:0000259" key="1">
    <source>
        <dbReference type="Pfam" id="PF07883"/>
    </source>
</evidence>
<organism evidence="2 3">
    <name type="scientific">Simiduia aestuariiviva</name>
    <dbReference type="NCBI Taxonomy" id="1510459"/>
    <lineage>
        <taxon>Bacteria</taxon>
        <taxon>Pseudomonadati</taxon>
        <taxon>Pseudomonadota</taxon>
        <taxon>Gammaproteobacteria</taxon>
        <taxon>Cellvibrionales</taxon>
        <taxon>Cellvibrionaceae</taxon>
        <taxon>Simiduia</taxon>
    </lineage>
</organism>
<gene>
    <name evidence="2" type="ORF">FHS30_002749</name>
</gene>
<dbReference type="AlphaFoldDB" id="A0A839UU94"/>
<accession>A0A839UU94</accession>
<dbReference type="InterPro" id="IPR014710">
    <property type="entry name" value="RmlC-like_jellyroll"/>
</dbReference>
<evidence type="ECO:0000313" key="3">
    <source>
        <dbReference type="Proteomes" id="UP000559987"/>
    </source>
</evidence>
<dbReference type="Pfam" id="PF07883">
    <property type="entry name" value="Cupin_2"/>
    <property type="match status" value="1"/>
</dbReference>